<dbReference type="PANTHER" id="PTHR15665">
    <property type="entry name" value="ASTEROID PROTEIN"/>
    <property type="match status" value="1"/>
</dbReference>
<dbReference type="WBParaSite" id="TREG1_80880.2">
    <property type="protein sequence ID" value="TREG1_80880.2"/>
    <property type="gene ID" value="TREG1_80880"/>
</dbReference>
<feature type="compositionally biased region" description="Polar residues" evidence="2">
    <location>
        <begin position="196"/>
        <end position="205"/>
    </location>
</feature>
<evidence type="ECO:0000313" key="4">
    <source>
        <dbReference type="WBParaSite" id="TREG1_80880.1"/>
    </source>
</evidence>
<keyword evidence="3" id="KW-1185">Reference proteome</keyword>
<feature type="region of interest" description="Disordered" evidence="2">
    <location>
        <begin position="885"/>
        <end position="914"/>
    </location>
</feature>
<dbReference type="AlphaFoldDB" id="A0AA85KC87"/>
<proteinExistence type="inferred from homology"/>
<evidence type="ECO:0000313" key="3">
    <source>
        <dbReference type="Proteomes" id="UP000050795"/>
    </source>
</evidence>
<name>A0AA85KC87_TRIRE</name>
<reference evidence="3" key="1">
    <citation type="submission" date="2022-06" db="EMBL/GenBank/DDBJ databases">
        <authorList>
            <person name="Berger JAMES D."/>
            <person name="Berger JAMES D."/>
        </authorList>
    </citation>
    <scope>NUCLEOTIDE SEQUENCE [LARGE SCALE GENOMIC DNA]</scope>
</reference>
<dbReference type="PANTHER" id="PTHR15665:SF1">
    <property type="entry name" value="PROTEIN ASTEROID HOMOLOG 1"/>
    <property type="match status" value="1"/>
</dbReference>
<comment type="similarity">
    <text evidence="1">Belongs to the asteroid family.</text>
</comment>
<feature type="compositionally biased region" description="Gly residues" evidence="2">
    <location>
        <begin position="795"/>
        <end position="820"/>
    </location>
</feature>
<feature type="region of interest" description="Disordered" evidence="2">
    <location>
        <begin position="196"/>
        <end position="218"/>
    </location>
</feature>
<dbReference type="InterPro" id="IPR026832">
    <property type="entry name" value="Asteroid"/>
</dbReference>
<evidence type="ECO:0000256" key="1">
    <source>
        <dbReference type="ARBA" id="ARBA00007398"/>
    </source>
</evidence>
<dbReference type="SUPFAM" id="SSF88723">
    <property type="entry name" value="PIN domain-like"/>
    <property type="match status" value="1"/>
</dbReference>
<evidence type="ECO:0000313" key="5">
    <source>
        <dbReference type="WBParaSite" id="TREG1_80880.2"/>
    </source>
</evidence>
<protein>
    <submittedName>
        <fullName evidence="4 5">DUF3883 domain-containing protein</fullName>
    </submittedName>
</protein>
<feature type="region of interest" description="Disordered" evidence="2">
    <location>
        <begin position="782"/>
        <end position="853"/>
    </location>
</feature>
<feature type="compositionally biased region" description="Low complexity" evidence="2">
    <location>
        <begin position="827"/>
        <end position="843"/>
    </location>
</feature>
<dbReference type="WBParaSite" id="TREG1_80880.1">
    <property type="protein sequence ID" value="TREG1_80880.1"/>
    <property type="gene ID" value="TREG1_80880"/>
</dbReference>
<sequence length="936" mass="104870">MPIPALNNAFLKDYKSFKVRRLQNSHVIIDGEDFSKYFYENEKLSITYGGEYLSYAVQLKQFLREIKQCEIHPMFIFGSDCERVGFQLSSQLQTIDYLIKSSSSSKDTKIHKISVRPYLGFLQSVLVDILNDMEVKLLKSPYPRIRSCISLATHLNYPILGSSPEYFLVNYHQSNSHTSSYFIPLSLIYRQSYETDNNSTSCNNEQQHEQPPPSAAAAATAAAPALVKDSSNSYLITHAFQPSTSPVSRVHTVCRPFIGLILGSDTLPKTKLPIYLYPIMNSIDEKDSKTRRLSTLISWFSQFTTNPKSPINELVKTYPLQEKGKILKIFTEVMTTYIPDEQLAKNLALLINQSNSITISESQLDQLNFISHSKEPNTDKELELWEKRFNDLLKINSNDDGGDVHGKSTIILGTINFIHAWPDSLFQLYMRHKLAPLILTPIYCDGGVVFPLPLRESSQIESSSSLSPSSVYEIALPLRWMHYRIFCGLEHQLAQRQKLIGLTGAASSSQLLEHFCLNGKTLTTFRIQIDPLILNVNKDTTDQLIASLLGISFTHFNTEFQWKISLALTLAYWFRESAKNNKASTGTIEYSDISQSSVVLSIAAIAVCNYFNVEESDEETVQHYGVLISFLKNKLNNTNETEQSSSTSSINTSFVHHLTAIHYIYIYLRSLTNLLDQLLPSDKQQSTTTCLTFLPNWIIFPSGCLFYNLVNDFETLKPEHRFRLASRYWLPRIYRIPKLSPEYALKLKKLTETFEHVIQITKEMIGLSTTVPMIKYTKEPTVIPPTDLSTTATSSGGGSGGAGAPGGGGGGRKPLGGGGGSRRRRGTPSIKSTSTTNSNPNTKLQHKPPASLFSDIPAPSYPYLASGVGGGEPFFVKTPFGESSNRYNDNNDSAYHQTSQSLTNLSKKQSSKRVPYHLRSTGYAARLRARLEDGTN</sequence>
<feature type="compositionally biased region" description="Polar residues" evidence="2">
    <location>
        <begin position="885"/>
        <end position="908"/>
    </location>
</feature>
<reference evidence="4 5" key="2">
    <citation type="submission" date="2023-11" db="UniProtKB">
        <authorList>
            <consortium name="WormBaseParasite"/>
        </authorList>
    </citation>
    <scope>IDENTIFICATION</scope>
</reference>
<dbReference type="InterPro" id="IPR029060">
    <property type="entry name" value="PIN-like_dom_sf"/>
</dbReference>
<dbReference type="Proteomes" id="UP000050795">
    <property type="component" value="Unassembled WGS sequence"/>
</dbReference>
<accession>A0AA85KC87</accession>
<evidence type="ECO:0000256" key="2">
    <source>
        <dbReference type="SAM" id="MobiDB-lite"/>
    </source>
</evidence>
<organism evidence="3 5">
    <name type="scientific">Trichobilharzia regenti</name>
    <name type="common">Nasal bird schistosome</name>
    <dbReference type="NCBI Taxonomy" id="157069"/>
    <lineage>
        <taxon>Eukaryota</taxon>
        <taxon>Metazoa</taxon>
        <taxon>Spiralia</taxon>
        <taxon>Lophotrochozoa</taxon>
        <taxon>Platyhelminthes</taxon>
        <taxon>Trematoda</taxon>
        <taxon>Digenea</taxon>
        <taxon>Strigeidida</taxon>
        <taxon>Schistosomatoidea</taxon>
        <taxon>Schistosomatidae</taxon>
        <taxon>Trichobilharzia</taxon>
    </lineage>
</organism>